<gene>
    <name evidence="4" type="ORF">DD559_02760</name>
</gene>
<keyword evidence="5" id="KW-1185">Reference proteome</keyword>
<dbReference type="PANTHER" id="PTHR10566:SF113">
    <property type="entry name" value="PROTEIN ACTIVITY OF BC1 COMPLEX KINASE 7, CHLOROPLASTIC"/>
    <property type="match status" value="1"/>
</dbReference>
<dbReference type="RefSeq" id="WP_116467844.1">
    <property type="nucleotide sequence ID" value="NZ_QENQ01000001.1"/>
</dbReference>
<keyword evidence="2" id="KW-0812">Transmembrane</keyword>
<comment type="caution">
    <text evidence="4">The sequence shown here is derived from an EMBL/GenBank/DDBJ whole genome shotgun (WGS) entry which is preliminary data.</text>
</comment>
<evidence type="ECO:0000259" key="3">
    <source>
        <dbReference type="Pfam" id="PF03109"/>
    </source>
</evidence>
<proteinExistence type="inferred from homology"/>
<accession>A0A2U0SAN7</accession>
<dbReference type="Proteomes" id="UP000245890">
    <property type="component" value="Unassembled WGS sequence"/>
</dbReference>
<dbReference type="SUPFAM" id="SSF56112">
    <property type="entry name" value="Protein kinase-like (PK-like)"/>
    <property type="match status" value="1"/>
</dbReference>
<sequence>MLGVSEDLHGPRRLAARLARLGPLFVKTGQYLALRPDLLPQAYCDALLGLVDDAPAVPWEAIEAVLATELGAPPREVFASIRTVPLAAGSLAQVHLAETRDGRRVAVKVQRPGIAASVARSLRWARRAGPLIDRGLALPITSGELLNEIEAWLREELDFANELDNQLALRDAVRGLAGVRVALPLSELSTVRVLTAEYLEGMPFSQLLRLVRLGDAEVIARRGFDVELLAERLIHATYHQMFTARFFHADPHPGNLIAMPGNVVGLVDCGLSARLGPRLEAAQKDFLAALYDDDSVRLYRALASVVQPGRDSDMAAFRREFVAAADAWSDRRYAQAQPDGNSDTAGFMVTVMQLSRRHHVGVPPALLAVYRTLLTVEAVAQQLGAEADLGSVGRRFFAGSEVERLLGQIEPAQAMRWLGSLIELVRTGPPQLQDLLTQLTEGQLVLTTQSRQSEIDRRAADRRAKLVALALVSLAPVLLLAADLGPGWTPWLLGALALLYGAMLILWWRLR</sequence>
<dbReference type="CDD" id="cd05121">
    <property type="entry name" value="ABC1_ADCK3-like"/>
    <property type="match status" value="1"/>
</dbReference>
<evidence type="ECO:0000313" key="5">
    <source>
        <dbReference type="Proteomes" id="UP000245890"/>
    </source>
</evidence>
<dbReference type="OrthoDB" id="9795390at2"/>
<dbReference type="InterPro" id="IPR050154">
    <property type="entry name" value="UbiB_kinase"/>
</dbReference>
<reference evidence="4 5" key="1">
    <citation type="submission" date="2018-05" db="EMBL/GenBank/DDBJ databases">
        <title>Description of Sphingomonas pokkalii sp nov, isolated from the rhizosphere of saline tolerant pokkali rice and its draft genome analysis.</title>
        <authorList>
            <person name="Menon R."/>
            <person name="Kumari S."/>
            <person name="Rameshkumar N."/>
        </authorList>
    </citation>
    <scope>NUCLEOTIDE SEQUENCE [LARGE SCALE GENOMIC DNA]</scope>
    <source>
        <strain evidence="4 5">L3B27</strain>
    </source>
</reference>
<dbReference type="EMBL" id="QENQ01000001">
    <property type="protein sequence ID" value="PVX28394.1"/>
    <property type="molecule type" value="Genomic_DNA"/>
</dbReference>
<comment type="similarity">
    <text evidence="1">Belongs to the protein kinase superfamily. ADCK protein kinase family.</text>
</comment>
<name>A0A2U0SAN7_9SPHN</name>
<evidence type="ECO:0000256" key="1">
    <source>
        <dbReference type="ARBA" id="ARBA00009670"/>
    </source>
</evidence>
<dbReference type="InterPro" id="IPR004147">
    <property type="entry name" value="ABC1_dom"/>
</dbReference>
<evidence type="ECO:0000313" key="4">
    <source>
        <dbReference type="EMBL" id="PVX28394.1"/>
    </source>
</evidence>
<dbReference type="InterPro" id="IPR011009">
    <property type="entry name" value="Kinase-like_dom_sf"/>
</dbReference>
<dbReference type="PANTHER" id="PTHR10566">
    <property type="entry name" value="CHAPERONE-ACTIVITY OF BC1 COMPLEX CABC1 -RELATED"/>
    <property type="match status" value="1"/>
</dbReference>
<protein>
    <recommendedName>
        <fullName evidence="3">ABC1 atypical kinase-like domain-containing protein</fullName>
    </recommendedName>
</protein>
<evidence type="ECO:0000256" key="2">
    <source>
        <dbReference type="SAM" id="Phobius"/>
    </source>
</evidence>
<feature type="transmembrane region" description="Helical" evidence="2">
    <location>
        <begin position="488"/>
        <end position="508"/>
    </location>
</feature>
<keyword evidence="2" id="KW-0472">Membrane</keyword>
<organism evidence="4 5">
    <name type="scientific">Sphingomonas pokkalii</name>
    <dbReference type="NCBI Taxonomy" id="2175090"/>
    <lineage>
        <taxon>Bacteria</taxon>
        <taxon>Pseudomonadati</taxon>
        <taxon>Pseudomonadota</taxon>
        <taxon>Alphaproteobacteria</taxon>
        <taxon>Sphingomonadales</taxon>
        <taxon>Sphingomonadaceae</taxon>
        <taxon>Sphingomonas</taxon>
    </lineage>
</organism>
<dbReference type="Pfam" id="PF03109">
    <property type="entry name" value="ABC1"/>
    <property type="match status" value="1"/>
</dbReference>
<keyword evidence="2" id="KW-1133">Transmembrane helix</keyword>
<dbReference type="AlphaFoldDB" id="A0A2U0SAN7"/>
<feature type="domain" description="ABC1 atypical kinase-like" evidence="3">
    <location>
        <begin position="50"/>
        <end position="299"/>
    </location>
</feature>